<dbReference type="SUPFAM" id="SSF51735">
    <property type="entry name" value="NAD(P)-binding Rossmann-fold domains"/>
    <property type="match status" value="1"/>
</dbReference>
<dbReference type="Pfam" id="PF01370">
    <property type="entry name" value="Epimerase"/>
    <property type="match status" value="1"/>
</dbReference>
<protein>
    <submittedName>
        <fullName evidence="2">NAD(P)-binding protein</fullName>
    </submittedName>
</protein>
<gene>
    <name evidence="2" type="ORF">K469DRAFT_792021</name>
</gene>
<dbReference type="InterPro" id="IPR051783">
    <property type="entry name" value="NAD(P)-dependent_oxidoreduct"/>
</dbReference>
<dbReference type="OrthoDB" id="10262413at2759"/>
<evidence type="ECO:0000313" key="3">
    <source>
        <dbReference type="Proteomes" id="UP000800200"/>
    </source>
</evidence>
<dbReference type="PANTHER" id="PTHR48079">
    <property type="entry name" value="PROTEIN YEEZ"/>
    <property type="match status" value="1"/>
</dbReference>
<dbReference type="AlphaFoldDB" id="A0A6A6DRL7"/>
<dbReference type="InterPro" id="IPR001509">
    <property type="entry name" value="Epimerase_deHydtase"/>
</dbReference>
<reference evidence="2" key="1">
    <citation type="journal article" date="2020" name="Stud. Mycol.">
        <title>101 Dothideomycetes genomes: a test case for predicting lifestyles and emergence of pathogens.</title>
        <authorList>
            <person name="Haridas S."/>
            <person name="Albert R."/>
            <person name="Binder M."/>
            <person name="Bloem J."/>
            <person name="Labutti K."/>
            <person name="Salamov A."/>
            <person name="Andreopoulos B."/>
            <person name="Baker S."/>
            <person name="Barry K."/>
            <person name="Bills G."/>
            <person name="Bluhm B."/>
            <person name="Cannon C."/>
            <person name="Castanera R."/>
            <person name="Culley D."/>
            <person name="Daum C."/>
            <person name="Ezra D."/>
            <person name="Gonzalez J."/>
            <person name="Henrissat B."/>
            <person name="Kuo A."/>
            <person name="Liang C."/>
            <person name="Lipzen A."/>
            <person name="Lutzoni F."/>
            <person name="Magnuson J."/>
            <person name="Mondo S."/>
            <person name="Nolan M."/>
            <person name="Ohm R."/>
            <person name="Pangilinan J."/>
            <person name="Park H.-J."/>
            <person name="Ramirez L."/>
            <person name="Alfaro M."/>
            <person name="Sun H."/>
            <person name="Tritt A."/>
            <person name="Yoshinaga Y."/>
            <person name="Zwiers L.-H."/>
            <person name="Turgeon B."/>
            <person name="Goodwin S."/>
            <person name="Spatafora J."/>
            <person name="Crous P."/>
            <person name="Grigoriev I."/>
        </authorList>
    </citation>
    <scope>NUCLEOTIDE SEQUENCE</scope>
    <source>
        <strain evidence="2">CBS 207.26</strain>
    </source>
</reference>
<organism evidence="2 3">
    <name type="scientific">Zopfia rhizophila CBS 207.26</name>
    <dbReference type="NCBI Taxonomy" id="1314779"/>
    <lineage>
        <taxon>Eukaryota</taxon>
        <taxon>Fungi</taxon>
        <taxon>Dikarya</taxon>
        <taxon>Ascomycota</taxon>
        <taxon>Pezizomycotina</taxon>
        <taxon>Dothideomycetes</taxon>
        <taxon>Dothideomycetes incertae sedis</taxon>
        <taxon>Zopfiaceae</taxon>
        <taxon>Zopfia</taxon>
    </lineage>
</organism>
<name>A0A6A6DRL7_9PEZI</name>
<dbReference type="InterPro" id="IPR036291">
    <property type="entry name" value="NAD(P)-bd_dom_sf"/>
</dbReference>
<evidence type="ECO:0000259" key="1">
    <source>
        <dbReference type="Pfam" id="PF01370"/>
    </source>
</evidence>
<evidence type="ECO:0000313" key="2">
    <source>
        <dbReference type="EMBL" id="KAF2181555.1"/>
    </source>
</evidence>
<accession>A0A6A6DRL7</accession>
<dbReference type="PANTHER" id="PTHR48079:SF6">
    <property type="entry name" value="NAD(P)-BINDING DOMAIN-CONTAINING PROTEIN-RELATED"/>
    <property type="match status" value="1"/>
</dbReference>
<dbReference type="Proteomes" id="UP000800200">
    <property type="component" value="Unassembled WGS sequence"/>
</dbReference>
<feature type="domain" description="NAD-dependent epimerase/dehydratase" evidence="1">
    <location>
        <begin position="5"/>
        <end position="231"/>
    </location>
</feature>
<proteinExistence type="predicted"/>
<keyword evidence="3" id="KW-1185">Reference proteome</keyword>
<dbReference type="EMBL" id="ML994652">
    <property type="protein sequence ID" value="KAF2181555.1"/>
    <property type="molecule type" value="Genomic_DNA"/>
</dbReference>
<dbReference type="Gene3D" id="3.40.50.720">
    <property type="entry name" value="NAD(P)-binding Rossmann-like Domain"/>
    <property type="match status" value="1"/>
</dbReference>
<dbReference type="GO" id="GO:0004029">
    <property type="term" value="F:aldehyde dehydrogenase (NAD+) activity"/>
    <property type="evidence" value="ECO:0007669"/>
    <property type="project" value="TreeGrafter"/>
</dbReference>
<dbReference type="GO" id="GO:0005737">
    <property type="term" value="C:cytoplasm"/>
    <property type="evidence" value="ECO:0007669"/>
    <property type="project" value="TreeGrafter"/>
</dbReference>
<sequence>MTQNILITGAAGYIGGSILADFLSRTSSPIKDSRIYATVRSEEQAQRLSKIDGVNVIQVDLSDEASVSEAVLRNEIDIVLHIASSMATQLAANLINALGERRKASGAQTYFVQSSVTALLSIEGGWPYGEVKDTDAIFEKEKEIGGPNPVRQTNILVTELAKAQGVTSFNVALPHVYGTGSGEWSKLSSSIPTYVRTSIAHKQVYKFDVEGRPPAVHISDLVSLYALLTTKILQKEPMPSGEQGHYFGFNHRSPYWAVMDRIATSLHARGLVADASVKTWPSYKMAAEAMSLPELYIRAMCTSTGDLVPVNAYKIGWQPEWTEERYLADIDAEVQAALDLDMIKSSRYDTLLSAEK</sequence>